<evidence type="ECO:0000256" key="1">
    <source>
        <dbReference type="ARBA" id="ARBA00004651"/>
    </source>
</evidence>
<dbReference type="OrthoDB" id="9804361at2"/>
<feature type="transmembrane region" description="Helical" evidence="6">
    <location>
        <begin position="176"/>
        <end position="196"/>
    </location>
</feature>
<dbReference type="InterPro" id="IPR001851">
    <property type="entry name" value="ABC_transp_permease"/>
</dbReference>
<feature type="transmembrane region" description="Helical" evidence="6">
    <location>
        <begin position="32"/>
        <end position="53"/>
    </location>
</feature>
<dbReference type="EMBL" id="LNCU01000102">
    <property type="protein sequence ID" value="KWV49326.1"/>
    <property type="molecule type" value="Genomic_DNA"/>
</dbReference>
<evidence type="ECO:0000256" key="2">
    <source>
        <dbReference type="ARBA" id="ARBA00022475"/>
    </source>
</evidence>
<evidence type="ECO:0000256" key="4">
    <source>
        <dbReference type="ARBA" id="ARBA00022989"/>
    </source>
</evidence>
<keyword evidence="5 6" id="KW-0472">Membrane</keyword>
<dbReference type="PANTHER" id="PTHR30482">
    <property type="entry name" value="HIGH-AFFINITY BRANCHED-CHAIN AMINO ACID TRANSPORT SYSTEM PERMEASE"/>
    <property type="match status" value="1"/>
</dbReference>
<reference evidence="7 8" key="1">
    <citation type="submission" date="2015-11" db="EMBL/GenBank/DDBJ databases">
        <title>Draft Genome Sequence of the Strain BR 10303 (Bradyrhizobium sp.) isolated from nodules of Centrolobium paraense.</title>
        <authorList>
            <person name="Zelli J.E."/>
            <person name="Simoes-Araujo J.L."/>
            <person name="Barauna A.C."/>
            <person name="Silva K."/>
        </authorList>
    </citation>
    <scope>NUCLEOTIDE SEQUENCE [LARGE SCALE GENOMIC DNA]</scope>
    <source>
        <strain evidence="7 8">BR 10303</strain>
    </source>
</reference>
<evidence type="ECO:0000256" key="5">
    <source>
        <dbReference type="ARBA" id="ARBA00023136"/>
    </source>
</evidence>
<keyword evidence="2" id="KW-1003">Cell membrane</keyword>
<accession>A0A125Q6Y1</accession>
<evidence type="ECO:0000313" key="8">
    <source>
        <dbReference type="Proteomes" id="UP000057737"/>
    </source>
</evidence>
<evidence type="ECO:0000313" key="7">
    <source>
        <dbReference type="EMBL" id="KWV49326.1"/>
    </source>
</evidence>
<dbReference type="Proteomes" id="UP000057737">
    <property type="component" value="Unassembled WGS sequence"/>
</dbReference>
<keyword evidence="4 6" id="KW-1133">Transmembrane helix</keyword>
<dbReference type="GO" id="GO:0015658">
    <property type="term" value="F:branched-chain amino acid transmembrane transporter activity"/>
    <property type="evidence" value="ECO:0007669"/>
    <property type="project" value="InterPro"/>
</dbReference>
<feature type="transmembrane region" description="Helical" evidence="6">
    <location>
        <begin position="86"/>
        <end position="102"/>
    </location>
</feature>
<evidence type="ECO:0000256" key="3">
    <source>
        <dbReference type="ARBA" id="ARBA00022692"/>
    </source>
</evidence>
<dbReference type="Pfam" id="PF02653">
    <property type="entry name" value="BPD_transp_2"/>
    <property type="match status" value="1"/>
</dbReference>
<dbReference type="PANTHER" id="PTHR30482:SF10">
    <property type="entry name" value="HIGH-AFFINITY BRANCHED-CHAIN AMINO ACID TRANSPORT PROTEIN BRAE"/>
    <property type="match status" value="1"/>
</dbReference>
<dbReference type="AlphaFoldDB" id="A0A125Q6Y1"/>
<feature type="transmembrane region" description="Helical" evidence="6">
    <location>
        <begin position="208"/>
        <end position="238"/>
    </location>
</feature>
<dbReference type="InterPro" id="IPR043428">
    <property type="entry name" value="LivM-like"/>
</dbReference>
<name>A0A125Q6Y1_9BRAD</name>
<feature type="transmembrane region" description="Helical" evidence="6">
    <location>
        <begin position="122"/>
        <end position="145"/>
    </location>
</feature>
<gene>
    <name evidence="7" type="ORF">AS156_16465</name>
</gene>
<keyword evidence="3 6" id="KW-0812">Transmembrane</keyword>
<protein>
    <submittedName>
        <fullName evidence="7">Branched-chain amino acid ABC transporter permease</fullName>
    </submittedName>
</protein>
<dbReference type="GO" id="GO:0005886">
    <property type="term" value="C:plasma membrane"/>
    <property type="evidence" value="ECO:0007669"/>
    <property type="project" value="UniProtKB-SubCell"/>
</dbReference>
<dbReference type="CDD" id="cd06581">
    <property type="entry name" value="TM_PBP1_LivM_like"/>
    <property type="match status" value="1"/>
</dbReference>
<proteinExistence type="predicted"/>
<dbReference type="RefSeq" id="WP_066512728.1">
    <property type="nucleotide sequence ID" value="NZ_LNCU01000102.1"/>
</dbReference>
<feature type="transmembrane region" description="Helical" evidence="6">
    <location>
        <begin position="6"/>
        <end position="25"/>
    </location>
</feature>
<keyword evidence="8" id="KW-1185">Reference proteome</keyword>
<comment type="subcellular location">
    <subcellularLocation>
        <location evidence="1">Cell membrane</location>
        <topology evidence="1">Multi-pass membrane protein</topology>
    </subcellularLocation>
</comment>
<comment type="caution">
    <text evidence="7">The sequence shown here is derived from an EMBL/GenBank/DDBJ whole genome shotgun (WGS) entry which is preliminary data.</text>
</comment>
<organism evidence="7 8">
    <name type="scientific">Bradyrhizobium macuxiense</name>
    <dbReference type="NCBI Taxonomy" id="1755647"/>
    <lineage>
        <taxon>Bacteria</taxon>
        <taxon>Pseudomonadati</taxon>
        <taxon>Pseudomonadota</taxon>
        <taxon>Alphaproteobacteria</taxon>
        <taxon>Hyphomicrobiales</taxon>
        <taxon>Nitrobacteraceae</taxon>
        <taxon>Bradyrhizobium</taxon>
    </lineage>
</organism>
<evidence type="ECO:0000256" key="6">
    <source>
        <dbReference type="SAM" id="Phobius"/>
    </source>
</evidence>
<feature type="transmembrane region" description="Helical" evidence="6">
    <location>
        <begin position="59"/>
        <end position="79"/>
    </location>
</feature>
<feature type="transmembrane region" description="Helical" evidence="6">
    <location>
        <begin position="250"/>
        <end position="271"/>
    </location>
</feature>
<sequence>MSAYTISIVSIIGINVILAVSLNMISGFCGQISLGHGAFFGAGAYAAALAMFATANVPLAVVAGVIAGSLLGIIVGFASLRVRSDFLAVTTIGINFLFVGFVRKQSWLGGEMGISGIPPTGLGAAGNMVMILLMACATVALSLYVSRSWMGFAFRAVGEDEQAATTLGIGAGAYKLAAFGIGTALAGLAGALYTFFTQFITVDAFDFIFSVMLMAMVVIGGIGSTWGVVTAAVGLTLLPEAIRFVNDYRLLVFGGMLVLVIRLAPGGLAGLTRNLFDRVRQA</sequence>